<dbReference type="Gene3D" id="2.60.40.1120">
    <property type="entry name" value="Carboxypeptidase-like, regulatory domain"/>
    <property type="match status" value="1"/>
</dbReference>
<dbReference type="SUPFAM" id="SSF117074">
    <property type="entry name" value="Hypothetical protein PA1324"/>
    <property type="match status" value="1"/>
</dbReference>
<evidence type="ECO:0000256" key="2">
    <source>
        <dbReference type="SAM" id="Phobius"/>
    </source>
</evidence>
<dbReference type="SUPFAM" id="SSF49464">
    <property type="entry name" value="Carboxypeptidase regulatory domain-like"/>
    <property type="match status" value="1"/>
</dbReference>
<keyword evidence="2" id="KW-0472">Membrane</keyword>
<gene>
    <name evidence="3" type="ORF">J2744_001204</name>
</gene>
<comment type="caution">
    <text evidence="3">The sequence shown here is derived from an EMBL/GenBank/DDBJ whole genome shotgun (WGS) entry which is preliminary data.</text>
</comment>
<keyword evidence="2" id="KW-1133">Transmembrane helix</keyword>
<proteinExistence type="predicted"/>
<dbReference type="Proteomes" id="UP000770586">
    <property type="component" value="Unassembled WGS sequence"/>
</dbReference>
<evidence type="ECO:0000313" key="4">
    <source>
        <dbReference type="Proteomes" id="UP000770586"/>
    </source>
</evidence>
<evidence type="ECO:0000256" key="1">
    <source>
        <dbReference type="SAM" id="MobiDB-lite"/>
    </source>
</evidence>
<feature type="region of interest" description="Disordered" evidence="1">
    <location>
        <begin position="386"/>
        <end position="407"/>
    </location>
</feature>
<dbReference type="AlphaFoldDB" id="A0A8J7ULX2"/>
<sequence>MRFSRDRRGQSVVVGTVILFGFLIVALGVYQVQVVPTENADVEFEHSQSVEDDFGDLRNDVLRAGSTGSTGSTQIRLGTRYPARTFFVNPPPVSGSIETEETGAIRVRNATVGAGSHPNVAAFWNTSPAFSTRSLRYEAGYNEFDGAPRLTYEHSLVAAEFDDSVLLRSGQTVVSDDRISLTALRGSVSETGITPRSVDARAVSASDTTVPLEPTGGNVTLELPTAVENASLLADRWTDALPASATATPNATGEAIRVTLANGSDPYRLALSEVSLDASGDTEPAYVVPVGSETAAVGERVGVEVRDRYNNPVPDADVSIAGDGRVNTTNGDGRVFFEANRTSLTATINGTAGPVYESVTFDVTDGGGGGSARTFDVEWEEDSPIRVEEQGNSPTLSISVSDTDSGNPIENADVDVSFGPKSANPGVPDVGDASPTDSDGLTTVTFDPSAANAGDEFYLYAAAGDDVDRIPVVIVPPSSIGGTVTDAETGSPLDGAAITVYEGDSTDPADEVRSTTTTADGSYSINVEPGQYTVEASEDGYSAETTLTDVAPEESVENVDFALSPVASPELYPDAVSVTAGTIDNFGNLQNENAQVTTLSQPGTGQSPPFDITTTTENVPSGTYSLELGVVGVNQQGNSGGIDVTVTDESGTVLGSTTLTAADEGTTVTVPLDTTTSVQDISVQYAANRRDDTLDLDFQRLVE</sequence>
<dbReference type="OrthoDB" id="121941at2157"/>
<feature type="compositionally biased region" description="Polar residues" evidence="1">
    <location>
        <begin position="390"/>
        <end position="407"/>
    </location>
</feature>
<protein>
    <submittedName>
        <fullName evidence="3">Protocatechuate 3,4-dioxygenase beta subunit</fullName>
    </submittedName>
</protein>
<dbReference type="Pfam" id="PF13620">
    <property type="entry name" value="CarboxypepD_reg"/>
    <property type="match status" value="1"/>
</dbReference>
<reference evidence="3 4" key="1">
    <citation type="submission" date="2021-03" db="EMBL/GenBank/DDBJ databases">
        <title>Genomic Encyclopedia of Type Strains, Phase IV (KMG-IV): sequencing the most valuable type-strain genomes for metagenomic binning, comparative biology and taxonomic classification.</title>
        <authorList>
            <person name="Goeker M."/>
        </authorList>
    </citation>
    <scope>NUCLEOTIDE SEQUENCE [LARGE SCALE GENOMIC DNA]</scope>
    <source>
        <strain evidence="3 4">DSM 12287</strain>
    </source>
</reference>
<keyword evidence="4" id="KW-1185">Reference proteome</keyword>
<name>A0A8J7ULX2_9EURY</name>
<feature type="transmembrane region" description="Helical" evidence="2">
    <location>
        <begin position="12"/>
        <end position="30"/>
    </location>
</feature>
<accession>A0A8J7ULX2</accession>
<dbReference type="RefSeq" id="WP_209545677.1">
    <property type="nucleotide sequence ID" value="NZ_BAAADX010000001.1"/>
</dbReference>
<keyword evidence="2" id="KW-0812">Transmembrane</keyword>
<evidence type="ECO:0000313" key="3">
    <source>
        <dbReference type="EMBL" id="MBP1901534.1"/>
    </source>
</evidence>
<organism evidence="3 4">
    <name type="scientific">Halorubrum trapanicum</name>
    <dbReference type="NCBI Taxonomy" id="29284"/>
    <lineage>
        <taxon>Archaea</taxon>
        <taxon>Methanobacteriati</taxon>
        <taxon>Methanobacteriota</taxon>
        <taxon>Stenosarchaea group</taxon>
        <taxon>Halobacteria</taxon>
        <taxon>Halobacteriales</taxon>
        <taxon>Haloferacaceae</taxon>
        <taxon>Halorubrum</taxon>
    </lineage>
</organism>
<dbReference type="InterPro" id="IPR008969">
    <property type="entry name" value="CarboxyPept-like_regulatory"/>
</dbReference>
<dbReference type="EMBL" id="JAGGKE010000003">
    <property type="protein sequence ID" value="MBP1901534.1"/>
    <property type="molecule type" value="Genomic_DNA"/>
</dbReference>